<dbReference type="Proteomes" id="UP001196413">
    <property type="component" value="Unassembled WGS sequence"/>
</dbReference>
<name>A0AAD5MBB2_PARTN</name>
<reference evidence="1" key="1">
    <citation type="submission" date="2021-06" db="EMBL/GenBank/DDBJ databases">
        <title>Parelaphostrongylus tenuis whole genome reference sequence.</title>
        <authorList>
            <person name="Garwood T.J."/>
            <person name="Larsen P.A."/>
            <person name="Fountain-Jones N.M."/>
            <person name="Garbe J.R."/>
            <person name="Macchietto M.G."/>
            <person name="Kania S.A."/>
            <person name="Gerhold R.W."/>
            <person name="Richards J.E."/>
            <person name="Wolf T.M."/>
        </authorList>
    </citation>
    <scope>NUCLEOTIDE SEQUENCE</scope>
    <source>
        <strain evidence="1">MNPRO001-30</strain>
        <tissue evidence="1">Meninges</tissue>
    </source>
</reference>
<organism evidence="1 2">
    <name type="scientific">Parelaphostrongylus tenuis</name>
    <name type="common">Meningeal worm</name>
    <dbReference type="NCBI Taxonomy" id="148309"/>
    <lineage>
        <taxon>Eukaryota</taxon>
        <taxon>Metazoa</taxon>
        <taxon>Ecdysozoa</taxon>
        <taxon>Nematoda</taxon>
        <taxon>Chromadorea</taxon>
        <taxon>Rhabditida</taxon>
        <taxon>Rhabditina</taxon>
        <taxon>Rhabditomorpha</taxon>
        <taxon>Strongyloidea</taxon>
        <taxon>Metastrongylidae</taxon>
        <taxon>Parelaphostrongylus</taxon>
    </lineage>
</organism>
<dbReference type="AlphaFoldDB" id="A0AAD5MBB2"/>
<comment type="caution">
    <text evidence="1">The sequence shown here is derived from an EMBL/GenBank/DDBJ whole genome shotgun (WGS) entry which is preliminary data.</text>
</comment>
<evidence type="ECO:0000313" key="1">
    <source>
        <dbReference type="EMBL" id="KAJ1355440.1"/>
    </source>
</evidence>
<keyword evidence="2" id="KW-1185">Reference proteome</keyword>
<proteinExistence type="predicted"/>
<accession>A0AAD5MBB2</accession>
<sequence>MSTWKVLVRLRQETKEYCLHDRQYTIWNMCWGLTTSEDGPSNYLSKYQLLIRFIWYLRNHEELAMMFKRRLD</sequence>
<gene>
    <name evidence="1" type="ORF">KIN20_012837</name>
</gene>
<evidence type="ECO:0000313" key="2">
    <source>
        <dbReference type="Proteomes" id="UP001196413"/>
    </source>
</evidence>
<dbReference type="EMBL" id="JAHQIW010002477">
    <property type="protein sequence ID" value="KAJ1355440.1"/>
    <property type="molecule type" value="Genomic_DNA"/>
</dbReference>
<protein>
    <submittedName>
        <fullName evidence="1">Uncharacterized protein</fullName>
    </submittedName>
</protein>